<feature type="site" description="Cleavage; by autolysis" evidence="13">
    <location>
        <begin position="208"/>
        <end position="209"/>
    </location>
</feature>
<evidence type="ECO:0000256" key="14">
    <source>
        <dbReference type="SAM" id="SignalP"/>
    </source>
</evidence>
<dbReference type="InterPro" id="IPR029055">
    <property type="entry name" value="Ntn_hydrolases_N"/>
</dbReference>
<keyword evidence="16" id="KW-1185">Reference proteome</keyword>
<dbReference type="GO" id="GO:0005764">
    <property type="term" value="C:lysosome"/>
    <property type="evidence" value="ECO:0007669"/>
    <property type="project" value="TreeGrafter"/>
</dbReference>
<keyword evidence="2" id="KW-0645">Protease</keyword>
<feature type="binding site" evidence="12">
    <location>
        <begin position="260"/>
        <end position="263"/>
    </location>
    <ligand>
        <name>substrate</name>
    </ligand>
</feature>
<dbReference type="EC" id="3.5.1.26" evidence="7"/>
<evidence type="ECO:0000256" key="10">
    <source>
        <dbReference type="ARBA" id="ARBA00080645"/>
    </source>
</evidence>
<feature type="binding site" evidence="12">
    <location>
        <begin position="237"/>
        <end position="240"/>
    </location>
    <ligand>
        <name>substrate</name>
    </ligand>
</feature>
<feature type="chain" id="PRO_5004716399" description="N(4)-(beta-N-acetylglucosaminyl)-L-asparaginase" evidence="14">
    <location>
        <begin position="28"/>
        <end position="347"/>
    </location>
</feature>
<dbReference type="InterPro" id="IPR000246">
    <property type="entry name" value="Peptidase_T2"/>
</dbReference>
<dbReference type="RefSeq" id="XP_009059804.1">
    <property type="nucleotide sequence ID" value="XM_009061556.1"/>
</dbReference>
<comment type="catalytic activity">
    <reaction evidence="5">
        <text>N(4)-(beta-N-acetyl-D-glucosaminyl)-L-asparagine + H2O = N-acetyl-beta-D-glucosaminylamine + L-aspartate + H(+)</text>
        <dbReference type="Rhea" id="RHEA:11544"/>
        <dbReference type="ChEBI" id="CHEBI:15377"/>
        <dbReference type="ChEBI" id="CHEBI:15378"/>
        <dbReference type="ChEBI" id="CHEBI:15947"/>
        <dbReference type="ChEBI" id="CHEBI:29991"/>
        <dbReference type="ChEBI" id="CHEBI:58080"/>
        <dbReference type="EC" id="3.5.1.26"/>
    </reaction>
</comment>
<evidence type="ECO:0000256" key="13">
    <source>
        <dbReference type="PIRSR" id="PIRSR600246-3"/>
    </source>
</evidence>
<dbReference type="HOGENOM" id="CLU_021603_0_0_1"/>
<keyword evidence="3" id="KW-0378">Hydrolase</keyword>
<dbReference type="STRING" id="225164.V3ZYI5"/>
<dbReference type="CTD" id="20246812"/>
<evidence type="ECO:0000256" key="11">
    <source>
        <dbReference type="PIRSR" id="PIRSR600246-1"/>
    </source>
</evidence>
<feature type="active site" description="Nucleophile" evidence="11">
    <location>
        <position position="209"/>
    </location>
</feature>
<organism evidence="15 16">
    <name type="scientific">Lottia gigantea</name>
    <name type="common">Giant owl limpet</name>
    <dbReference type="NCBI Taxonomy" id="225164"/>
    <lineage>
        <taxon>Eukaryota</taxon>
        <taxon>Metazoa</taxon>
        <taxon>Spiralia</taxon>
        <taxon>Lophotrochozoa</taxon>
        <taxon>Mollusca</taxon>
        <taxon>Gastropoda</taxon>
        <taxon>Patellogastropoda</taxon>
        <taxon>Lottioidea</taxon>
        <taxon>Lottiidae</taxon>
        <taxon>Lottia</taxon>
    </lineage>
</organism>
<dbReference type="GeneID" id="20246812"/>
<comment type="similarity">
    <text evidence="1">Belongs to the Ntn-hydrolase family.</text>
</comment>
<protein>
    <recommendedName>
        <fullName evidence="7">N(4)-(beta-N-acetylglucosaminyl)-L-asparaginase</fullName>
        <ecNumber evidence="7">3.5.1.26</ecNumber>
    </recommendedName>
    <alternativeName>
        <fullName evidence="9">Aspartylglucosaminidase</fullName>
    </alternativeName>
    <alternativeName>
        <fullName evidence="8">Glycosylasparaginase</fullName>
    </alternativeName>
    <alternativeName>
        <fullName evidence="10">N4-(N-acetyl-beta-glucosaminyl)-L-asparagine amidase</fullName>
    </alternativeName>
</protein>
<evidence type="ECO:0000313" key="16">
    <source>
        <dbReference type="Proteomes" id="UP000030746"/>
    </source>
</evidence>
<keyword evidence="14" id="KW-0732">Signal</keyword>
<dbReference type="Gene3D" id="3.60.20.30">
    <property type="entry name" value="(Glycosyl)asparaginase"/>
    <property type="match status" value="1"/>
</dbReference>
<evidence type="ECO:0000256" key="3">
    <source>
        <dbReference type="ARBA" id="ARBA00022801"/>
    </source>
</evidence>
<dbReference type="Pfam" id="PF01112">
    <property type="entry name" value="Asparaginase_2"/>
    <property type="match status" value="1"/>
</dbReference>
<keyword evidence="4" id="KW-0068">Autocatalytic cleavage</keyword>
<dbReference type="FunFam" id="3.60.20.30:FF:000003">
    <property type="entry name" value="N(4)-(Beta-N-acetylglucosaminyl)-L-asparaginase isoform X1"/>
    <property type="match status" value="1"/>
</dbReference>
<feature type="signal peptide" evidence="14">
    <location>
        <begin position="1"/>
        <end position="27"/>
    </location>
</feature>
<evidence type="ECO:0000256" key="12">
    <source>
        <dbReference type="PIRSR" id="PIRSR600246-2"/>
    </source>
</evidence>
<sequence length="347" mass="37315">MATASHSKLSISFFLCILYVSIENTCTLPLVINTWNFNNATNKAWTVLKQTGTTAMDALVAGCTECERQQCDGTVGFGGSPDESGETTLDAMVMDGRTSDVGAVGDLRQVKNVIGVARAVMEFTQHTILVGKSATKFAVEMGFTSESLATNRSVGIYKDWKNNSCQPNYRENVSPDPKKYCGPYKPDKKYFKIQNSRRDKLIGRKNHDTIGMLVVDSDHNIVGGTSTNGANHKVPGRVGDSPIVGAGAYARNNVGGAAATGDGDIMMRFLPSFHAVMLLEMGYTVEEAASRSLKPIIKYYPDFTGAVIVANVNGSYGAACHGLSNGFPYSVRTSDMKEATIITVPCI</sequence>
<dbReference type="GO" id="GO:0003948">
    <property type="term" value="F:N4-(beta-N-acetylglucosaminyl)-L-asparaginase activity"/>
    <property type="evidence" value="ECO:0007669"/>
    <property type="project" value="UniProtKB-EC"/>
</dbReference>
<evidence type="ECO:0000256" key="6">
    <source>
        <dbReference type="ARBA" id="ARBA00053295"/>
    </source>
</evidence>
<evidence type="ECO:0000256" key="8">
    <source>
        <dbReference type="ARBA" id="ARBA00078726"/>
    </source>
</evidence>
<dbReference type="CDD" id="cd04513">
    <property type="entry name" value="Glycosylasparaginase"/>
    <property type="match status" value="1"/>
</dbReference>
<evidence type="ECO:0000256" key="2">
    <source>
        <dbReference type="ARBA" id="ARBA00022670"/>
    </source>
</evidence>
<dbReference type="AlphaFoldDB" id="V3ZYI5"/>
<evidence type="ECO:0000256" key="5">
    <source>
        <dbReference type="ARBA" id="ARBA00050421"/>
    </source>
</evidence>
<proteinExistence type="inferred from homology"/>
<dbReference type="KEGG" id="lgi:LOTGIDRAFT_218839"/>
<dbReference type="SUPFAM" id="SSF56235">
    <property type="entry name" value="N-terminal nucleophile aminohydrolases (Ntn hydrolases)"/>
    <property type="match status" value="1"/>
</dbReference>
<gene>
    <name evidence="15" type="ORF">LOTGIDRAFT_218839</name>
</gene>
<dbReference type="EMBL" id="KB202591">
    <property type="protein sequence ID" value="ESO89442.1"/>
    <property type="molecule type" value="Genomic_DNA"/>
</dbReference>
<dbReference type="OrthoDB" id="188713at2759"/>
<evidence type="ECO:0000313" key="15">
    <source>
        <dbReference type="EMBL" id="ESO89442.1"/>
    </source>
</evidence>
<dbReference type="PANTHER" id="PTHR10188:SF6">
    <property type="entry name" value="N(4)-(BETA-N-ACETYLGLUCOSAMINYL)-L-ASPARAGINASE"/>
    <property type="match status" value="1"/>
</dbReference>
<comment type="function">
    <text evidence="6">Cleaves the GlcNAc-Asn bond which joins oligosaccharides to the peptide of asparagine-linked glycoproteins.</text>
</comment>
<accession>V3ZYI5</accession>
<dbReference type="Proteomes" id="UP000030746">
    <property type="component" value="Unassembled WGS sequence"/>
</dbReference>
<evidence type="ECO:0000256" key="1">
    <source>
        <dbReference type="ARBA" id="ARBA00010872"/>
    </source>
</evidence>
<name>V3ZYI5_LOTGI</name>
<dbReference type="GO" id="GO:0006508">
    <property type="term" value="P:proteolysis"/>
    <property type="evidence" value="ECO:0007669"/>
    <property type="project" value="UniProtKB-KW"/>
</dbReference>
<reference evidence="15 16" key="1">
    <citation type="journal article" date="2013" name="Nature">
        <title>Insights into bilaterian evolution from three spiralian genomes.</title>
        <authorList>
            <person name="Simakov O."/>
            <person name="Marletaz F."/>
            <person name="Cho S.J."/>
            <person name="Edsinger-Gonzales E."/>
            <person name="Havlak P."/>
            <person name="Hellsten U."/>
            <person name="Kuo D.H."/>
            <person name="Larsson T."/>
            <person name="Lv J."/>
            <person name="Arendt D."/>
            <person name="Savage R."/>
            <person name="Osoegawa K."/>
            <person name="de Jong P."/>
            <person name="Grimwood J."/>
            <person name="Chapman J.A."/>
            <person name="Shapiro H."/>
            <person name="Aerts A."/>
            <person name="Otillar R.P."/>
            <person name="Terry A.Y."/>
            <person name="Boore J.L."/>
            <person name="Grigoriev I.V."/>
            <person name="Lindberg D.R."/>
            <person name="Seaver E.C."/>
            <person name="Weisblat D.A."/>
            <person name="Putnam N.H."/>
            <person name="Rokhsar D.S."/>
        </authorList>
    </citation>
    <scope>NUCLEOTIDE SEQUENCE [LARGE SCALE GENOMIC DNA]</scope>
</reference>
<evidence type="ECO:0000256" key="4">
    <source>
        <dbReference type="ARBA" id="ARBA00022813"/>
    </source>
</evidence>
<dbReference type="PANTHER" id="PTHR10188">
    <property type="entry name" value="L-ASPARAGINASE"/>
    <property type="match status" value="1"/>
</dbReference>
<dbReference type="OMA" id="LNTWPFQ"/>
<evidence type="ECO:0000256" key="7">
    <source>
        <dbReference type="ARBA" id="ARBA00066729"/>
    </source>
</evidence>
<dbReference type="GO" id="GO:0008233">
    <property type="term" value="F:peptidase activity"/>
    <property type="evidence" value="ECO:0007669"/>
    <property type="project" value="UniProtKB-KW"/>
</dbReference>
<evidence type="ECO:0000256" key="9">
    <source>
        <dbReference type="ARBA" id="ARBA00079301"/>
    </source>
</evidence>